<evidence type="ECO:0000313" key="10">
    <source>
        <dbReference type="Proteomes" id="UP000663848"/>
    </source>
</evidence>
<feature type="coiled-coil region" evidence="2">
    <location>
        <begin position="141"/>
        <end position="183"/>
    </location>
</feature>
<sequence length="194" mass="22927">MDLLGLGSKGHIDFILDPQGQRKQIEVKLDDNNNKRSLQYIYYDGEDVGGSVQIRLKKRSKVEHQGIRLEFIGKIEMLNDRSTIHEFINLSKLLALPGELTENTSIDFHFPNVEKPYESYIGINVKLRYFLRLTIIRRFTNTIDERKNESLLKEIENHEQRLLKQLNNECVRITQEYPSHQEEFQQRLQQLTNN</sequence>
<evidence type="ECO:0000256" key="2">
    <source>
        <dbReference type="SAM" id="Coils"/>
    </source>
</evidence>
<dbReference type="Pfam" id="PF03643">
    <property type="entry name" value="Vps26"/>
    <property type="match status" value="1"/>
</dbReference>
<dbReference type="AlphaFoldDB" id="A0A821QXJ4"/>
<dbReference type="EMBL" id="CAJNXB010001731">
    <property type="protein sequence ID" value="CAF3190576.1"/>
    <property type="molecule type" value="Genomic_DNA"/>
</dbReference>
<protein>
    <submittedName>
        <fullName evidence="9">Uncharacterized protein</fullName>
    </submittedName>
</protein>
<dbReference type="EMBL" id="CAJOBP010006670">
    <property type="protein sequence ID" value="CAF4498152.1"/>
    <property type="molecule type" value="Genomic_DNA"/>
</dbReference>
<evidence type="ECO:0000313" key="7">
    <source>
        <dbReference type="EMBL" id="CAF4507300.1"/>
    </source>
</evidence>
<comment type="caution">
    <text evidence="9">The sequence shown here is derived from an EMBL/GenBank/DDBJ whole genome shotgun (WGS) entry which is preliminary data.</text>
</comment>
<evidence type="ECO:0000313" key="8">
    <source>
        <dbReference type="EMBL" id="CAF4637739.1"/>
    </source>
</evidence>
<reference evidence="9" key="1">
    <citation type="submission" date="2021-02" db="EMBL/GenBank/DDBJ databases">
        <authorList>
            <person name="Nowell W R."/>
        </authorList>
    </citation>
    <scope>NUCLEOTIDE SEQUENCE</scope>
</reference>
<dbReference type="Gene3D" id="2.60.40.640">
    <property type="match status" value="1"/>
</dbReference>
<keyword evidence="11" id="KW-1185">Reference proteome</keyword>
<dbReference type="GO" id="GO:0006886">
    <property type="term" value="P:intracellular protein transport"/>
    <property type="evidence" value="ECO:0007669"/>
    <property type="project" value="InterPro"/>
</dbReference>
<dbReference type="Proteomes" id="UP000663869">
    <property type="component" value="Unassembled WGS sequence"/>
</dbReference>
<dbReference type="Proteomes" id="UP000663848">
    <property type="component" value="Unassembled WGS sequence"/>
</dbReference>
<evidence type="ECO:0000313" key="6">
    <source>
        <dbReference type="EMBL" id="CAF4498152.1"/>
    </source>
</evidence>
<comment type="similarity">
    <text evidence="1">Belongs to the VPS26 family.</text>
</comment>
<dbReference type="Proteomes" id="UP000663872">
    <property type="component" value="Unassembled WGS sequence"/>
</dbReference>
<dbReference type="InterPro" id="IPR028934">
    <property type="entry name" value="Vps26-related"/>
</dbReference>
<keyword evidence="2" id="KW-0175">Coiled coil</keyword>
<proteinExistence type="inferred from homology"/>
<evidence type="ECO:0000313" key="3">
    <source>
        <dbReference type="EMBL" id="CAF3190576.1"/>
    </source>
</evidence>
<evidence type="ECO:0000313" key="9">
    <source>
        <dbReference type="EMBL" id="CAF4832159.1"/>
    </source>
</evidence>
<gene>
    <name evidence="4" type="ORF">FME351_LOCUS7180</name>
    <name evidence="5" type="ORF">GRG538_LOCUS21215</name>
    <name evidence="7" type="ORF">HFQ381_LOCUS28218</name>
    <name evidence="9" type="ORF">QYT958_LOCUS25814</name>
    <name evidence="3" type="ORF">TIS948_LOCUS11931</name>
    <name evidence="8" type="ORF">TSG867_LOCUS29992</name>
    <name evidence="6" type="ORF">UJA718_LOCUS26123</name>
</gene>
<evidence type="ECO:0000313" key="5">
    <source>
        <dbReference type="EMBL" id="CAF3570930.1"/>
    </source>
</evidence>
<dbReference type="EMBL" id="CAJOBR010005932">
    <property type="protein sequence ID" value="CAF4832159.1"/>
    <property type="molecule type" value="Genomic_DNA"/>
</dbReference>
<dbReference type="EMBL" id="CAJOBQ010004501">
    <property type="protein sequence ID" value="CAF4637739.1"/>
    <property type="molecule type" value="Genomic_DNA"/>
</dbReference>
<dbReference type="EMBL" id="CAJNYT010003501">
    <property type="protein sequence ID" value="CAF3570930.1"/>
    <property type="molecule type" value="Genomic_DNA"/>
</dbReference>
<evidence type="ECO:0000313" key="11">
    <source>
        <dbReference type="Proteomes" id="UP000663873"/>
    </source>
</evidence>
<evidence type="ECO:0000256" key="1">
    <source>
        <dbReference type="ARBA" id="ARBA00009100"/>
    </source>
</evidence>
<accession>A0A821QXJ4</accession>
<dbReference type="Proteomes" id="UP000663851">
    <property type="component" value="Unassembled WGS sequence"/>
</dbReference>
<dbReference type="InterPro" id="IPR014752">
    <property type="entry name" value="Arrestin-like_C"/>
</dbReference>
<organism evidence="9 10">
    <name type="scientific">Rotaria socialis</name>
    <dbReference type="NCBI Taxonomy" id="392032"/>
    <lineage>
        <taxon>Eukaryota</taxon>
        <taxon>Metazoa</taxon>
        <taxon>Spiralia</taxon>
        <taxon>Gnathifera</taxon>
        <taxon>Rotifera</taxon>
        <taxon>Eurotatoria</taxon>
        <taxon>Bdelloidea</taxon>
        <taxon>Philodinida</taxon>
        <taxon>Philodinidae</taxon>
        <taxon>Rotaria</taxon>
    </lineage>
</organism>
<dbReference type="EMBL" id="CAJOBO010003935">
    <property type="protein sequence ID" value="CAF4507300.1"/>
    <property type="molecule type" value="Genomic_DNA"/>
</dbReference>
<dbReference type="Proteomes" id="UP000663825">
    <property type="component" value="Unassembled WGS sequence"/>
</dbReference>
<evidence type="ECO:0000313" key="4">
    <source>
        <dbReference type="EMBL" id="CAF3380341.1"/>
    </source>
</evidence>
<dbReference type="OrthoDB" id="3821113at2759"/>
<dbReference type="EMBL" id="CAJNYU010000661">
    <property type="protein sequence ID" value="CAF3380341.1"/>
    <property type="molecule type" value="Genomic_DNA"/>
</dbReference>
<dbReference type="Proteomes" id="UP000663873">
    <property type="component" value="Unassembled WGS sequence"/>
</dbReference>
<dbReference type="Proteomes" id="UP000663862">
    <property type="component" value="Unassembled WGS sequence"/>
</dbReference>
<name>A0A821QXJ4_9BILA</name>
<dbReference type="PANTHER" id="PTHR12233">
    <property type="entry name" value="VACUOLAR PROTEIN SORTING 26 RELATED"/>
    <property type="match status" value="1"/>
</dbReference>